<keyword evidence="1" id="KW-1133">Transmembrane helix</keyword>
<dbReference type="Proteomes" id="UP000236732">
    <property type="component" value="Unassembled WGS sequence"/>
</dbReference>
<dbReference type="RefSeq" id="WP_103960015.1">
    <property type="nucleotide sequence ID" value="NZ_FNVT01000011.1"/>
</dbReference>
<evidence type="ECO:0000256" key="1">
    <source>
        <dbReference type="SAM" id="Phobius"/>
    </source>
</evidence>
<dbReference type="AlphaFoldDB" id="A0A1H6EIW9"/>
<name>A0A1H6EIW9_9ACTN</name>
<dbReference type="OrthoDB" id="9911879at2"/>
<feature type="transmembrane region" description="Helical" evidence="1">
    <location>
        <begin position="45"/>
        <end position="63"/>
    </location>
</feature>
<gene>
    <name evidence="2" type="ORF">SAMN05444920_11161</name>
</gene>
<accession>A0A1H6EIW9</accession>
<sequence>MDSLTWAQGSFPAVSPWARGCGCAWGMFAGGLVALVLFFGLGLTWWWGVAAWAAVFVLGMMAGRSLGRLAVDRAEFTRSEVRLTNSTSTFTVDIAQVMDIGISHWGDGAENRLTPLHMRFGKSYRVVKTVSVSNLHDPTLASNLDQLLGPGIPIQESTTHPVRGS</sequence>
<feature type="transmembrane region" description="Helical" evidence="1">
    <location>
        <begin position="21"/>
        <end position="39"/>
    </location>
</feature>
<keyword evidence="1" id="KW-0812">Transmembrane</keyword>
<evidence type="ECO:0000313" key="3">
    <source>
        <dbReference type="Proteomes" id="UP000236732"/>
    </source>
</evidence>
<reference evidence="2 3" key="1">
    <citation type="submission" date="2016-10" db="EMBL/GenBank/DDBJ databases">
        <authorList>
            <person name="de Groot N.N."/>
        </authorList>
    </citation>
    <scope>NUCLEOTIDE SEQUENCE [LARGE SCALE GENOMIC DNA]</scope>
    <source>
        <strain evidence="2 3">CGMCC 4.7037</strain>
    </source>
</reference>
<protein>
    <submittedName>
        <fullName evidence="2">Uncharacterized protein</fullName>
    </submittedName>
</protein>
<keyword evidence="1" id="KW-0472">Membrane</keyword>
<dbReference type="EMBL" id="FNVT01000011">
    <property type="protein sequence ID" value="SEG97792.1"/>
    <property type="molecule type" value="Genomic_DNA"/>
</dbReference>
<keyword evidence="3" id="KW-1185">Reference proteome</keyword>
<proteinExistence type="predicted"/>
<evidence type="ECO:0000313" key="2">
    <source>
        <dbReference type="EMBL" id="SEG97792.1"/>
    </source>
</evidence>
<organism evidence="2 3">
    <name type="scientific">Nonomuraea solani</name>
    <dbReference type="NCBI Taxonomy" id="1144553"/>
    <lineage>
        <taxon>Bacteria</taxon>
        <taxon>Bacillati</taxon>
        <taxon>Actinomycetota</taxon>
        <taxon>Actinomycetes</taxon>
        <taxon>Streptosporangiales</taxon>
        <taxon>Streptosporangiaceae</taxon>
        <taxon>Nonomuraea</taxon>
    </lineage>
</organism>